<proteinExistence type="predicted"/>
<gene>
    <name evidence="2" type="ORF">AALP_AAs42346U000100</name>
</gene>
<reference evidence="3" key="1">
    <citation type="journal article" date="2015" name="Nat. Plants">
        <title>Genome expansion of Arabis alpina linked with retrotransposition and reduced symmetric DNA methylation.</title>
        <authorList>
            <person name="Willing E.M."/>
            <person name="Rawat V."/>
            <person name="Mandakova T."/>
            <person name="Maumus F."/>
            <person name="James G.V."/>
            <person name="Nordstroem K.J."/>
            <person name="Becker C."/>
            <person name="Warthmann N."/>
            <person name="Chica C."/>
            <person name="Szarzynska B."/>
            <person name="Zytnicki M."/>
            <person name="Albani M.C."/>
            <person name="Kiefer C."/>
            <person name="Bergonzi S."/>
            <person name="Castaings L."/>
            <person name="Mateos J.L."/>
            <person name="Berns M.C."/>
            <person name="Bujdoso N."/>
            <person name="Piofczyk T."/>
            <person name="de Lorenzo L."/>
            <person name="Barrero-Sicilia C."/>
            <person name="Mateos I."/>
            <person name="Piednoel M."/>
            <person name="Hagmann J."/>
            <person name="Chen-Min-Tao R."/>
            <person name="Iglesias-Fernandez R."/>
            <person name="Schuster S.C."/>
            <person name="Alonso-Blanco C."/>
            <person name="Roudier F."/>
            <person name="Carbonero P."/>
            <person name="Paz-Ares J."/>
            <person name="Davis S.J."/>
            <person name="Pecinka A."/>
            <person name="Quesneville H."/>
            <person name="Colot V."/>
            <person name="Lysak M.A."/>
            <person name="Weigel D."/>
            <person name="Coupland G."/>
            <person name="Schneeberger K."/>
        </authorList>
    </citation>
    <scope>NUCLEOTIDE SEQUENCE [LARGE SCALE GENOMIC DNA]</scope>
    <source>
        <strain evidence="3">cv. Pajares</strain>
    </source>
</reference>
<organism evidence="2 3">
    <name type="scientific">Arabis alpina</name>
    <name type="common">Alpine rock-cress</name>
    <dbReference type="NCBI Taxonomy" id="50452"/>
    <lineage>
        <taxon>Eukaryota</taxon>
        <taxon>Viridiplantae</taxon>
        <taxon>Streptophyta</taxon>
        <taxon>Embryophyta</taxon>
        <taxon>Tracheophyta</taxon>
        <taxon>Spermatophyta</taxon>
        <taxon>Magnoliopsida</taxon>
        <taxon>eudicotyledons</taxon>
        <taxon>Gunneridae</taxon>
        <taxon>Pentapetalae</taxon>
        <taxon>rosids</taxon>
        <taxon>malvids</taxon>
        <taxon>Brassicales</taxon>
        <taxon>Brassicaceae</taxon>
        <taxon>Arabideae</taxon>
        <taxon>Arabis</taxon>
    </lineage>
</organism>
<evidence type="ECO:0000313" key="3">
    <source>
        <dbReference type="Proteomes" id="UP000029120"/>
    </source>
</evidence>
<keyword evidence="3" id="KW-1185">Reference proteome</keyword>
<dbReference type="EMBL" id="KL989959">
    <property type="protein sequence ID" value="KFK22359.1"/>
    <property type="molecule type" value="Genomic_DNA"/>
</dbReference>
<feature type="non-terminal residue" evidence="2">
    <location>
        <position position="1"/>
    </location>
</feature>
<protein>
    <submittedName>
        <fullName evidence="2">Uncharacterized protein</fullName>
    </submittedName>
</protein>
<name>A0A087FXK7_ARAAL</name>
<dbReference type="Proteomes" id="UP000029120">
    <property type="component" value="Unassembled WGS sequence"/>
</dbReference>
<evidence type="ECO:0000313" key="2">
    <source>
        <dbReference type="EMBL" id="KFK22359.1"/>
    </source>
</evidence>
<accession>A0A087FXK7</accession>
<sequence>EEEREEEREEEGQEQVDEQVADPGEQEEYDQLLENLMSLPGRGHLPLLSPHPIPNKETTWFGEDNGGVTRDIAGILRRKFNKLYYNWSVTPIKKRELFFRTFAQLYNWEAGITGLVKEEFNAIASVRLKGIVSQAKSKGSRPYWIDGELWNTMSLYWKTPTSQTRSKTASDSRNSNRNGL</sequence>
<dbReference type="OrthoDB" id="1113835at2759"/>
<dbReference type="Gramene" id="KFK22359">
    <property type="protein sequence ID" value="KFK22359"/>
    <property type="gene ID" value="AALP_AAs42346U000100"/>
</dbReference>
<dbReference type="OMA" id="RELWFRY"/>
<feature type="non-terminal residue" evidence="2">
    <location>
        <position position="180"/>
    </location>
</feature>
<dbReference type="AlphaFoldDB" id="A0A087FXK7"/>
<feature type="region of interest" description="Disordered" evidence="1">
    <location>
        <begin position="1"/>
        <end position="26"/>
    </location>
</feature>
<evidence type="ECO:0000256" key="1">
    <source>
        <dbReference type="SAM" id="MobiDB-lite"/>
    </source>
</evidence>